<accession>A0A4R0NYU4</accession>
<evidence type="ECO:0000313" key="6">
    <source>
        <dbReference type="Proteomes" id="UP000291485"/>
    </source>
</evidence>
<evidence type="ECO:0000259" key="4">
    <source>
        <dbReference type="Pfam" id="PF00535"/>
    </source>
</evidence>
<dbReference type="Gene3D" id="3.90.550.10">
    <property type="entry name" value="Spore Coat Polysaccharide Biosynthesis Protein SpsA, Chain A"/>
    <property type="match status" value="1"/>
</dbReference>
<feature type="domain" description="Glycosyltransferase 2-like" evidence="4">
    <location>
        <begin position="24"/>
        <end position="183"/>
    </location>
</feature>
<dbReference type="Proteomes" id="UP000291485">
    <property type="component" value="Unassembled WGS sequence"/>
</dbReference>
<dbReference type="PANTHER" id="PTHR43630">
    <property type="entry name" value="POLY-BETA-1,6-N-ACETYL-D-GLUCOSAMINE SYNTHASE"/>
    <property type="match status" value="1"/>
</dbReference>
<dbReference type="AlphaFoldDB" id="A0A4R0NYU4"/>
<proteinExistence type="inferred from homology"/>
<dbReference type="OrthoDB" id="114108at2"/>
<dbReference type="GO" id="GO:0016757">
    <property type="term" value="F:glycosyltransferase activity"/>
    <property type="evidence" value="ECO:0007669"/>
    <property type="project" value="UniProtKB-KW"/>
</dbReference>
<comment type="similarity">
    <text evidence="1">Belongs to the glycosyltransferase 2 family.</text>
</comment>
<dbReference type="EMBL" id="SJSN01000010">
    <property type="protein sequence ID" value="TCD07591.1"/>
    <property type="molecule type" value="Genomic_DNA"/>
</dbReference>
<protein>
    <submittedName>
        <fullName evidence="5">Glycosyltransferase</fullName>
    </submittedName>
</protein>
<evidence type="ECO:0000256" key="3">
    <source>
        <dbReference type="ARBA" id="ARBA00022679"/>
    </source>
</evidence>
<evidence type="ECO:0000256" key="1">
    <source>
        <dbReference type="ARBA" id="ARBA00006739"/>
    </source>
</evidence>
<reference evidence="5 6" key="1">
    <citation type="submission" date="2019-02" db="EMBL/GenBank/DDBJ databases">
        <title>Pedobacter sp. RP-3-11 sp. nov., isolated from Arctic soil.</title>
        <authorList>
            <person name="Dahal R.H."/>
        </authorList>
    </citation>
    <scope>NUCLEOTIDE SEQUENCE [LARGE SCALE GENOMIC DNA]</scope>
    <source>
        <strain evidence="5 6">RP-3-11</strain>
    </source>
</reference>
<dbReference type="InterPro" id="IPR029044">
    <property type="entry name" value="Nucleotide-diphossugar_trans"/>
</dbReference>
<keyword evidence="3 5" id="KW-0808">Transferase</keyword>
<name>A0A4R0NYU4_9SPHI</name>
<organism evidence="5 6">
    <name type="scientific">Pedobacter frigidisoli</name>
    <dbReference type="NCBI Taxonomy" id="2530455"/>
    <lineage>
        <taxon>Bacteria</taxon>
        <taxon>Pseudomonadati</taxon>
        <taxon>Bacteroidota</taxon>
        <taxon>Sphingobacteriia</taxon>
        <taxon>Sphingobacteriales</taxon>
        <taxon>Sphingobacteriaceae</taxon>
        <taxon>Pedobacter</taxon>
    </lineage>
</organism>
<dbReference type="InterPro" id="IPR001173">
    <property type="entry name" value="Glyco_trans_2-like"/>
</dbReference>
<comment type="caution">
    <text evidence="5">The sequence shown here is derived from an EMBL/GenBank/DDBJ whole genome shotgun (WGS) entry which is preliminary data.</text>
</comment>
<keyword evidence="2" id="KW-0328">Glycosyltransferase</keyword>
<evidence type="ECO:0000256" key="2">
    <source>
        <dbReference type="ARBA" id="ARBA00022676"/>
    </source>
</evidence>
<keyword evidence="6" id="KW-1185">Reference proteome</keyword>
<evidence type="ECO:0000313" key="5">
    <source>
        <dbReference type="EMBL" id="TCD07591.1"/>
    </source>
</evidence>
<dbReference type="SUPFAM" id="SSF53448">
    <property type="entry name" value="Nucleotide-diphospho-sugar transferases"/>
    <property type="match status" value="1"/>
</dbReference>
<dbReference type="PANTHER" id="PTHR43630:SF1">
    <property type="entry name" value="POLY-BETA-1,6-N-ACETYL-D-GLUCOSAMINE SYNTHASE"/>
    <property type="match status" value="1"/>
</dbReference>
<dbReference type="RefSeq" id="WP_131559720.1">
    <property type="nucleotide sequence ID" value="NZ_SJSN01000010.1"/>
</dbReference>
<gene>
    <name evidence="5" type="ORF">EZ449_13705</name>
</gene>
<sequence>MSANLPLSAEICFEEPAHPALRLSVIIPAKDEADFITTTLDALRMQVDKYENDIPDNTYEVLVLTNNCSDDTFEICQCYQAKYPHFRLFIQNVVLAPSIAHIGTVRRLLMDAAYKRLSFIAGYRGIIVSTDADSEVDSQWIYHIISEMDKGVDVVGGRILPRATPILSRIHHLRDVAYRFLRTRLEAELDPCQSNPWPRHFQCYGPSLAVTCDIYDRAGRLPAIPYLEDEEFRKALKRIDAKIRHAPNVRIYTSSRLVGRVDFGFSVQLQQWTNMSLNKEQQMVESLQSVYLQLGLKHDLRKLWLAIIAGRDVLLEINALAFKLQCDGEELYMMLTTSAYFESLWEKIELQLVQLQPSFVSLQPISVAIEDFRAYFSKRTTTKPSALINAIIPVDLI</sequence>
<dbReference type="Pfam" id="PF00535">
    <property type="entry name" value="Glycos_transf_2"/>
    <property type="match status" value="1"/>
</dbReference>